<keyword evidence="1" id="KW-0175">Coiled coil</keyword>
<keyword evidence="5" id="KW-1185">Reference proteome</keyword>
<dbReference type="InterPro" id="IPR029006">
    <property type="entry name" value="ADF-H/Gelsolin-like_dom_sf"/>
</dbReference>
<evidence type="ECO:0000313" key="5">
    <source>
        <dbReference type="Proteomes" id="UP000521872"/>
    </source>
</evidence>
<comment type="caution">
    <text evidence="4">The sequence shown here is derived from an EMBL/GenBank/DDBJ whole genome shotgun (WGS) entry which is preliminary data.</text>
</comment>
<evidence type="ECO:0000313" key="4">
    <source>
        <dbReference type="EMBL" id="KAF4611061.1"/>
    </source>
</evidence>
<evidence type="ECO:0000256" key="1">
    <source>
        <dbReference type="SAM" id="Coils"/>
    </source>
</evidence>
<feature type="compositionally biased region" description="Polar residues" evidence="2">
    <location>
        <begin position="188"/>
        <end position="201"/>
    </location>
</feature>
<dbReference type="GO" id="GO:0003779">
    <property type="term" value="F:actin binding"/>
    <property type="evidence" value="ECO:0007669"/>
    <property type="project" value="InterPro"/>
</dbReference>
<feature type="compositionally biased region" description="Basic and acidic residues" evidence="2">
    <location>
        <begin position="335"/>
        <end position="352"/>
    </location>
</feature>
<dbReference type="SUPFAM" id="SSF50729">
    <property type="entry name" value="PH domain-like"/>
    <property type="match status" value="1"/>
</dbReference>
<dbReference type="PROSITE" id="PS51263">
    <property type="entry name" value="ADF_H"/>
    <property type="match status" value="1"/>
</dbReference>
<dbReference type="InterPro" id="IPR002108">
    <property type="entry name" value="ADF-H"/>
</dbReference>
<protein>
    <recommendedName>
        <fullName evidence="3">ADF-H domain-containing protein</fullName>
    </recommendedName>
</protein>
<dbReference type="InterPro" id="IPR011993">
    <property type="entry name" value="PH-like_dom_sf"/>
</dbReference>
<gene>
    <name evidence="4" type="ORF">D9613_006803</name>
</gene>
<dbReference type="SUPFAM" id="SSF55753">
    <property type="entry name" value="Actin depolymerizing proteins"/>
    <property type="match status" value="1"/>
</dbReference>
<proteinExistence type="predicted"/>
<feature type="coiled-coil region" evidence="1">
    <location>
        <begin position="438"/>
        <end position="472"/>
    </location>
</feature>
<organism evidence="4 5">
    <name type="scientific">Agrocybe pediades</name>
    <dbReference type="NCBI Taxonomy" id="84607"/>
    <lineage>
        <taxon>Eukaryota</taxon>
        <taxon>Fungi</taxon>
        <taxon>Dikarya</taxon>
        <taxon>Basidiomycota</taxon>
        <taxon>Agaricomycotina</taxon>
        <taxon>Agaricomycetes</taxon>
        <taxon>Agaricomycetidae</taxon>
        <taxon>Agaricales</taxon>
        <taxon>Agaricineae</taxon>
        <taxon>Strophariaceae</taxon>
        <taxon>Agrocybe</taxon>
    </lineage>
</organism>
<feature type="region of interest" description="Disordered" evidence="2">
    <location>
        <begin position="316"/>
        <end position="352"/>
    </location>
</feature>
<dbReference type="Pfam" id="PF00241">
    <property type="entry name" value="Cofilin_ADF"/>
    <property type="match status" value="1"/>
</dbReference>
<dbReference type="Proteomes" id="UP000521872">
    <property type="component" value="Unassembled WGS sequence"/>
</dbReference>
<feature type="region of interest" description="Disordered" evidence="2">
    <location>
        <begin position="394"/>
        <end position="420"/>
    </location>
</feature>
<evidence type="ECO:0000259" key="3">
    <source>
        <dbReference type="PROSITE" id="PS51263"/>
    </source>
</evidence>
<feature type="domain" description="ADF-H" evidence="3">
    <location>
        <begin position="2"/>
        <end position="131"/>
    </location>
</feature>
<dbReference type="EMBL" id="JAACJL010000058">
    <property type="protein sequence ID" value="KAF4611061.1"/>
    <property type="molecule type" value="Genomic_DNA"/>
</dbReference>
<reference evidence="4 5" key="1">
    <citation type="submission" date="2019-12" db="EMBL/GenBank/DDBJ databases">
        <authorList>
            <person name="Floudas D."/>
            <person name="Bentzer J."/>
            <person name="Ahren D."/>
            <person name="Johansson T."/>
            <person name="Persson P."/>
            <person name="Tunlid A."/>
        </authorList>
    </citation>
    <scope>NUCLEOTIDE SEQUENCE [LARGE SCALE GENOMIC DNA]</scope>
    <source>
        <strain evidence="4 5">CBS 102.39</strain>
    </source>
</reference>
<evidence type="ECO:0000256" key="2">
    <source>
        <dbReference type="SAM" id="MobiDB-lite"/>
    </source>
</evidence>
<name>A0A8H4QHW9_9AGAR</name>
<dbReference type="Gene3D" id="3.40.20.10">
    <property type="entry name" value="Severin"/>
    <property type="match status" value="1"/>
</dbReference>
<dbReference type="AlphaFoldDB" id="A0A8H4QHW9"/>
<accession>A0A8H4QHW9</accession>
<feature type="region of interest" description="Disordered" evidence="2">
    <location>
        <begin position="188"/>
        <end position="251"/>
    </location>
</feature>
<dbReference type="OrthoDB" id="67965at2759"/>
<sequence>MALNIYNPEIIMSVYSSVLCNENNWLLLHYSSDSSNELVLHSYGRRGLEELKTKLYNSNQVFFAFYRLEEVNISPGFAIVTYIPLAISGVKRARALTHSRRVATIFKKHQAVLNIESLSQLNEYNIRRAIANSGPVCPPSPNHEGIQYSEVSSALHEKTPAIPPTSITALLRPLKPLQALQFNKSSPTLLSPRKSFTTMYSPETEHSKPPPVPPLPKGGGSLFSSLLRRKKSTKMATREELPPPTPPKDVRLYSAQPVALSRSLPPSAHPAIRHKRSLSMSDFAVISHAHEAIASTAQTESIFRADCYTLPLPLKGKWSQDGALPNNPAERARRRQELKAQREKEEREAIEEEAARQHRLKLEREALLRQEMEEEEQRKYEIEQEIRRITAERKRKEQIDQEEEEHRRQELETRKRMDRERRLEEHRRLEEWRKEQAKKEGLAARRAAEARKKEEEERKKKIQQVEARVKRNGNSIAEQTGWMTILNKDSLSWKRRFYKVKGNSLFLYRSEKDSTTVEEFGLCGKVQALKEWSDGYEDLEAIAYSFVVEFNDGDYWSMYADSEEEKYVILGLLKIAAGL</sequence>
<dbReference type="Gene3D" id="2.30.29.30">
    <property type="entry name" value="Pleckstrin-homology domain (PH domain)/Phosphotyrosine-binding domain (PTB)"/>
    <property type="match status" value="1"/>
</dbReference>